<evidence type="ECO:0000313" key="1">
    <source>
        <dbReference type="EMBL" id="GFR24444.1"/>
    </source>
</evidence>
<proteinExistence type="predicted"/>
<keyword evidence="2" id="KW-1185">Reference proteome</keyword>
<organism evidence="1 2">
    <name type="scientific">Trichonephila clavata</name>
    <name type="common">Joro spider</name>
    <name type="synonym">Nephila clavata</name>
    <dbReference type="NCBI Taxonomy" id="2740835"/>
    <lineage>
        <taxon>Eukaryota</taxon>
        <taxon>Metazoa</taxon>
        <taxon>Ecdysozoa</taxon>
        <taxon>Arthropoda</taxon>
        <taxon>Chelicerata</taxon>
        <taxon>Arachnida</taxon>
        <taxon>Araneae</taxon>
        <taxon>Araneomorphae</taxon>
        <taxon>Entelegynae</taxon>
        <taxon>Araneoidea</taxon>
        <taxon>Nephilidae</taxon>
        <taxon>Trichonephila</taxon>
    </lineage>
</organism>
<dbReference type="EMBL" id="BMAO01018570">
    <property type="protein sequence ID" value="GFR24444.1"/>
    <property type="molecule type" value="Genomic_DNA"/>
</dbReference>
<sequence length="107" mass="12215">MTDYTAAFETVEQSVFGVNEPPAQSRESIRVFFNGRGCLRKGNDLLRAKIAHYLRAGGVFQTIKGEGVKSCRKWKEVTNDLREESELLSFSTPLFDITHKEKKLNLY</sequence>
<dbReference type="Proteomes" id="UP000887116">
    <property type="component" value="Unassembled WGS sequence"/>
</dbReference>
<accession>A0A8X6LY89</accession>
<name>A0A8X6LY89_TRICU</name>
<dbReference type="AlphaFoldDB" id="A0A8X6LY89"/>
<comment type="caution">
    <text evidence="1">The sequence shown here is derived from an EMBL/GenBank/DDBJ whole genome shotgun (WGS) entry which is preliminary data.</text>
</comment>
<reference evidence="1" key="1">
    <citation type="submission" date="2020-07" db="EMBL/GenBank/DDBJ databases">
        <title>Multicomponent nature underlies the extraordinary mechanical properties of spider dragline silk.</title>
        <authorList>
            <person name="Kono N."/>
            <person name="Nakamura H."/>
            <person name="Mori M."/>
            <person name="Yoshida Y."/>
            <person name="Ohtoshi R."/>
            <person name="Malay A.D."/>
            <person name="Moran D.A.P."/>
            <person name="Tomita M."/>
            <person name="Numata K."/>
            <person name="Arakawa K."/>
        </authorList>
    </citation>
    <scope>NUCLEOTIDE SEQUENCE</scope>
</reference>
<protein>
    <submittedName>
        <fullName evidence="1">Uncharacterized protein</fullName>
    </submittedName>
</protein>
<gene>
    <name evidence="1" type="ORF">TNCT_213521</name>
</gene>
<evidence type="ECO:0000313" key="2">
    <source>
        <dbReference type="Proteomes" id="UP000887116"/>
    </source>
</evidence>